<feature type="compositionally biased region" description="Polar residues" evidence="1">
    <location>
        <begin position="77"/>
        <end position="86"/>
    </location>
</feature>
<protein>
    <submittedName>
        <fullName evidence="2">Uncharacterized protein</fullName>
    </submittedName>
</protein>
<feature type="compositionally biased region" description="Low complexity" evidence="1">
    <location>
        <begin position="530"/>
        <end position="541"/>
    </location>
</feature>
<feature type="region of interest" description="Disordered" evidence="1">
    <location>
        <begin position="45"/>
        <end position="95"/>
    </location>
</feature>
<sequence>MTQDPLNSLVAPQFLGGVSSALADVAKVQEHERLGLLAKLSGSVASQVASGEDRETPIGTSSQQPTEGVGANHLSHPISTGSSTEDAANDATSKDNEVIEVQLTRGKQTDVVSTYRELLSGQDSEGPLLTVNKAPNPNVTQSLKSPISDKEKLWERVCEAKAAGDETNADFLLRIYLALPKEGAETLRVPVPITLSELRSTSADASLPTQKSTSDKTVKFIKGSVPNHFDIGFTPFFDKNIREFKGPLPLTIFDREWQEDAVNFHSGKKSKSDEKDGVYTGFEYPNEWSQSFSAWTNNFRSFLITYQDIYKIPDFAEWIVAHKANVDEIIAADGFLTGFRYNMIVRANAFAYRVETEEGASVVDISVMRKEIREKAWAVTRKLEELDFKDNPYAQGGVKFGFDPKTGRPKIGKNHKSSTDVSPYAGGYLSGGQGLGRDRGNSKRRGFNQGNYGHEQGFEDRRDVNFNQDEFRGWNDRRFGNQDRFGGQGGYNQNRHPRNQGYSSHQNFGNEDYKNHNEDYKSQSYNNNFKGGASKDAGSGKKPQKEGKDM</sequence>
<evidence type="ECO:0000256" key="1">
    <source>
        <dbReference type="SAM" id="MobiDB-lite"/>
    </source>
</evidence>
<dbReference type="EMBL" id="VDEP01000371">
    <property type="protein sequence ID" value="KAA1095906.1"/>
    <property type="molecule type" value="Genomic_DNA"/>
</dbReference>
<reference evidence="2 3" key="1">
    <citation type="submission" date="2019-05" db="EMBL/GenBank/DDBJ databases">
        <title>Emergence of the Ug99 lineage of the wheat stem rust pathogen through somatic hybridization.</title>
        <authorList>
            <person name="Li F."/>
            <person name="Upadhyaya N.M."/>
            <person name="Sperschneider J."/>
            <person name="Matny O."/>
            <person name="Nguyen-Phuc H."/>
            <person name="Mago R."/>
            <person name="Raley C."/>
            <person name="Miller M.E."/>
            <person name="Silverstein K.A.T."/>
            <person name="Henningsen E."/>
            <person name="Hirsch C.D."/>
            <person name="Visser B."/>
            <person name="Pretorius Z.A."/>
            <person name="Steffenson B.J."/>
            <person name="Schwessinger B."/>
            <person name="Dodds P.N."/>
            <person name="Figueroa M."/>
        </authorList>
    </citation>
    <scope>NUCLEOTIDE SEQUENCE [LARGE SCALE GENOMIC DNA]</scope>
    <source>
        <strain evidence="2 3">Ug99</strain>
    </source>
</reference>
<gene>
    <name evidence="2" type="ORF">PGTUg99_035281</name>
</gene>
<feature type="compositionally biased region" description="Basic residues" evidence="1">
    <location>
        <begin position="407"/>
        <end position="416"/>
    </location>
</feature>
<name>A0A5B0P4J8_PUCGR</name>
<evidence type="ECO:0000313" key="2">
    <source>
        <dbReference type="EMBL" id="KAA1095906.1"/>
    </source>
</evidence>
<feature type="compositionally biased region" description="Basic and acidic residues" evidence="1">
    <location>
        <begin position="456"/>
        <end position="481"/>
    </location>
</feature>
<dbReference type="AlphaFoldDB" id="A0A5B0P4J8"/>
<organism evidence="2 3">
    <name type="scientific">Puccinia graminis f. sp. tritici</name>
    <dbReference type="NCBI Taxonomy" id="56615"/>
    <lineage>
        <taxon>Eukaryota</taxon>
        <taxon>Fungi</taxon>
        <taxon>Dikarya</taxon>
        <taxon>Basidiomycota</taxon>
        <taxon>Pucciniomycotina</taxon>
        <taxon>Pucciniomycetes</taxon>
        <taxon>Pucciniales</taxon>
        <taxon>Pucciniaceae</taxon>
        <taxon>Puccinia</taxon>
    </lineage>
</organism>
<feature type="compositionally biased region" description="Polar residues" evidence="1">
    <location>
        <begin position="500"/>
        <end position="509"/>
    </location>
</feature>
<feature type="compositionally biased region" description="Basic and acidic residues" evidence="1">
    <location>
        <begin position="511"/>
        <end position="521"/>
    </location>
</feature>
<accession>A0A5B0P4J8</accession>
<comment type="caution">
    <text evidence="2">The sequence shown here is derived from an EMBL/GenBank/DDBJ whole genome shotgun (WGS) entry which is preliminary data.</text>
</comment>
<feature type="region of interest" description="Disordered" evidence="1">
    <location>
        <begin position="399"/>
        <end position="550"/>
    </location>
</feature>
<evidence type="ECO:0000313" key="3">
    <source>
        <dbReference type="Proteomes" id="UP000325313"/>
    </source>
</evidence>
<dbReference type="Proteomes" id="UP000325313">
    <property type="component" value="Unassembled WGS sequence"/>
</dbReference>
<proteinExistence type="predicted"/>